<protein>
    <submittedName>
        <fullName evidence="9">Peptide ABC transporter, permease protein</fullName>
    </submittedName>
</protein>
<feature type="transmembrane region" description="Helical" evidence="7">
    <location>
        <begin position="296"/>
        <end position="317"/>
    </location>
</feature>
<dbReference type="EMBL" id="CP009552">
    <property type="protein sequence ID" value="AIY90904.1"/>
    <property type="molecule type" value="Genomic_DNA"/>
</dbReference>
<dbReference type="AlphaFoldDB" id="A0A0A7GFT1"/>
<dbReference type="GO" id="GO:0005886">
    <property type="term" value="C:plasma membrane"/>
    <property type="evidence" value="ECO:0007669"/>
    <property type="project" value="UniProtKB-SubCell"/>
</dbReference>
<gene>
    <name evidence="9" type="ORF">GACE_1878</name>
</gene>
<feature type="domain" description="ABC transmembrane type-1" evidence="8">
    <location>
        <begin position="86"/>
        <end position="314"/>
    </location>
</feature>
<feature type="transmembrane region" description="Helical" evidence="7">
    <location>
        <begin position="125"/>
        <end position="146"/>
    </location>
</feature>
<sequence length="323" mass="36105">MVIPTVLILLTLVFFIMRILPGDPISAMVGQKVPAEVLERMREEAGLNKPLVIQYIDYLKGVFTGDLGNSMIWGRRPVMEEIMDRFPATLELTVFGFTISVLLGVLTGSIAAFRRGSKADTGMRIYSVVAYTLFIPWFGMLLQMFFGVYLKILPIGGRITPGLAPDHITGLYVLDSILTLNLESLKTSLLYLFLPSMTLGIVLSGAYTRILRNNLIDVLSQDFIVAYRARGVREWKVIKHAMKNAFIPVVTLMGLQFAILLAGAVLTESTFSWPGMGTFLLERIEYRDYNAVQGAIVFYAVFVALISLIVDVIYALLDPRIRY</sequence>
<dbReference type="CDD" id="cd06261">
    <property type="entry name" value="TM_PBP2"/>
    <property type="match status" value="1"/>
</dbReference>
<proteinExistence type="inferred from homology"/>
<feature type="transmembrane region" description="Helical" evidence="7">
    <location>
        <begin position="92"/>
        <end position="113"/>
    </location>
</feature>
<dbReference type="InterPro" id="IPR035906">
    <property type="entry name" value="MetI-like_sf"/>
</dbReference>
<evidence type="ECO:0000313" key="10">
    <source>
        <dbReference type="Proteomes" id="UP000030624"/>
    </source>
</evidence>
<dbReference type="Gene3D" id="1.10.3720.10">
    <property type="entry name" value="MetI-like"/>
    <property type="match status" value="1"/>
</dbReference>
<keyword evidence="5 7" id="KW-1133">Transmembrane helix</keyword>
<evidence type="ECO:0000259" key="8">
    <source>
        <dbReference type="PROSITE" id="PS50928"/>
    </source>
</evidence>
<dbReference type="PANTHER" id="PTHR43163">
    <property type="entry name" value="DIPEPTIDE TRANSPORT SYSTEM PERMEASE PROTEIN DPPB-RELATED"/>
    <property type="match status" value="1"/>
</dbReference>
<evidence type="ECO:0000256" key="1">
    <source>
        <dbReference type="ARBA" id="ARBA00004651"/>
    </source>
</evidence>
<dbReference type="Pfam" id="PF19300">
    <property type="entry name" value="BPD_transp_1_N"/>
    <property type="match status" value="1"/>
</dbReference>
<dbReference type="STRING" id="565033.GACE_1878"/>
<dbReference type="eggNOG" id="arCOG00751">
    <property type="taxonomic scope" value="Archaea"/>
</dbReference>
<dbReference type="InterPro" id="IPR045621">
    <property type="entry name" value="BPD_transp_1_N"/>
</dbReference>
<dbReference type="GO" id="GO:0055085">
    <property type="term" value="P:transmembrane transport"/>
    <property type="evidence" value="ECO:0007669"/>
    <property type="project" value="InterPro"/>
</dbReference>
<evidence type="ECO:0000313" key="9">
    <source>
        <dbReference type="EMBL" id="AIY90904.1"/>
    </source>
</evidence>
<feature type="transmembrane region" description="Helical" evidence="7">
    <location>
        <begin position="245"/>
        <end position="266"/>
    </location>
</feature>
<accession>A0A0A7GFT1</accession>
<evidence type="ECO:0000256" key="3">
    <source>
        <dbReference type="ARBA" id="ARBA00022475"/>
    </source>
</evidence>
<comment type="subcellular location">
    <subcellularLocation>
        <location evidence="1 7">Cell membrane</location>
        <topology evidence="1 7">Multi-pass membrane protein</topology>
    </subcellularLocation>
</comment>
<name>A0A0A7GFT1_GEOAI</name>
<dbReference type="PANTHER" id="PTHR43163:SF6">
    <property type="entry name" value="DIPEPTIDE TRANSPORT SYSTEM PERMEASE PROTEIN DPPB-RELATED"/>
    <property type="match status" value="1"/>
</dbReference>
<dbReference type="KEGG" id="gac:GACE_1878"/>
<keyword evidence="6 7" id="KW-0472">Membrane</keyword>
<organism evidence="9 10">
    <name type="scientific">Geoglobus acetivorans</name>
    <dbReference type="NCBI Taxonomy" id="565033"/>
    <lineage>
        <taxon>Archaea</taxon>
        <taxon>Methanobacteriati</taxon>
        <taxon>Methanobacteriota</taxon>
        <taxon>Archaeoglobi</taxon>
        <taxon>Archaeoglobales</taxon>
        <taxon>Archaeoglobaceae</taxon>
        <taxon>Geoglobus</taxon>
    </lineage>
</organism>
<feature type="transmembrane region" description="Helical" evidence="7">
    <location>
        <begin position="188"/>
        <end position="207"/>
    </location>
</feature>
<dbReference type="Proteomes" id="UP000030624">
    <property type="component" value="Chromosome"/>
</dbReference>
<evidence type="ECO:0000256" key="2">
    <source>
        <dbReference type="ARBA" id="ARBA00022448"/>
    </source>
</evidence>
<evidence type="ECO:0000256" key="6">
    <source>
        <dbReference type="ARBA" id="ARBA00023136"/>
    </source>
</evidence>
<keyword evidence="4 7" id="KW-0812">Transmembrane</keyword>
<evidence type="ECO:0000256" key="4">
    <source>
        <dbReference type="ARBA" id="ARBA00022692"/>
    </source>
</evidence>
<dbReference type="InterPro" id="IPR000515">
    <property type="entry name" value="MetI-like"/>
</dbReference>
<keyword evidence="2 7" id="KW-0813">Transport</keyword>
<dbReference type="SUPFAM" id="SSF161098">
    <property type="entry name" value="MetI-like"/>
    <property type="match status" value="1"/>
</dbReference>
<dbReference type="HOGENOM" id="CLU_036879_0_3_2"/>
<evidence type="ECO:0000256" key="7">
    <source>
        <dbReference type="RuleBase" id="RU363032"/>
    </source>
</evidence>
<dbReference type="PROSITE" id="PS50928">
    <property type="entry name" value="ABC_TM1"/>
    <property type="match status" value="1"/>
</dbReference>
<comment type="similarity">
    <text evidence="7">Belongs to the binding-protein-dependent transport system permease family.</text>
</comment>
<evidence type="ECO:0000256" key="5">
    <source>
        <dbReference type="ARBA" id="ARBA00022989"/>
    </source>
</evidence>
<reference evidence="9 10" key="1">
    <citation type="journal article" date="2015" name="Appl. Environ. Microbiol.">
        <title>The Geoglobus acetivorans genome: Fe(III) reduction, acetate utilization, autotrophic growth, and degradation of aromatic compounds in a hyperthermophilic archaeon.</title>
        <authorList>
            <person name="Mardanov A.V."/>
            <person name="Slododkina G.B."/>
            <person name="Slobodkin A.I."/>
            <person name="Beletsky A.V."/>
            <person name="Gavrilov S.N."/>
            <person name="Kublanov I.V."/>
            <person name="Bonch-Osmolovskaya E.A."/>
            <person name="Skryabin K.G."/>
            <person name="Ravin N.V."/>
        </authorList>
    </citation>
    <scope>NUCLEOTIDE SEQUENCE [LARGE SCALE GENOMIC DNA]</scope>
    <source>
        <strain evidence="9 10">SBH6</strain>
    </source>
</reference>
<keyword evidence="3" id="KW-1003">Cell membrane</keyword>
<dbReference type="Pfam" id="PF00528">
    <property type="entry name" value="BPD_transp_1"/>
    <property type="match status" value="1"/>
</dbReference>